<feature type="coiled-coil region" evidence="1">
    <location>
        <begin position="140"/>
        <end position="167"/>
    </location>
</feature>
<dbReference type="Gene3D" id="3.30.530.80">
    <property type="match status" value="1"/>
</dbReference>
<accession>A0ABX7I0H6</accession>
<keyword evidence="4" id="KW-1185">Reference proteome</keyword>
<dbReference type="Proteomes" id="UP000612680">
    <property type="component" value="Chromosome"/>
</dbReference>
<organism evidence="3 4">
    <name type="scientific">Dyadobacter sandarakinus</name>
    <dbReference type="NCBI Taxonomy" id="2747268"/>
    <lineage>
        <taxon>Bacteria</taxon>
        <taxon>Pseudomonadati</taxon>
        <taxon>Bacteroidota</taxon>
        <taxon>Cytophagia</taxon>
        <taxon>Cytophagales</taxon>
        <taxon>Spirosomataceae</taxon>
        <taxon>Dyadobacter</taxon>
    </lineage>
</organism>
<reference evidence="3 4" key="1">
    <citation type="submission" date="2020-06" db="EMBL/GenBank/DDBJ databases">
        <title>Dyadobacter sandarakinus sp. nov., isolated from the soil of the Arctic Yellow River Station.</title>
        <authorList>
            <person name="Zhang Y."/>
            <person name="Peng F."/>
        </authorList>
    </citation>
    <scope>NUCLEOTIDE SEQUENCE [LARGE SCALE GENOMIC DNA]</scope>
    <source>
        <strain evidence="3 4">Q3-56</strain>
    </source>
</reference>
<protein>
    <submittedName>
        <fullName evidence="3">DUF4468 domain-containing protein</fullName>
    </submittedName>
</protein>
<dbReference type="EMBL" id="CP056775">
    <property type="protein sequence ID" value="QRQ99521.1"/>
    <property type="molecule type" value="Genomic_DNA"/>
</dbReference>
<evidence type="ECO:0000259" key="2">
    <source>
        <dbReference type="Pfam" id="PF14730"/>
    </source>
</evidence>
<dbReference type="InterPro" id="IPR027823">
    <property type="entry name" value="DUF4468"/>
</dbReference>
<sequence length="185" mass="20818">MKYILAFIFFFTGSAGYAQDGVLPLDKDKNVYYSDVAKPDLPKDSIFKKAQEWVVRAFGNYENVVTLEAADAGRIVLTSYAQVLTSKFEYVRYDMTIDCADKLLNIRISNLDGVSTTHSPEKLGVKDNDLITAREQALKIESGRRKKSDIEDEIKALKADNESVNNAMYKLLADLKLYVSEGETH</sequence>
<name>A0ABX7I0H6_9BACT</name>
<proteinExistence type="predicted"/>
<keyword evidence="1" id="KW-0175">Coiled coil</keyword>
<evidence type="ECO:0000313" key="3">
    <source>
        <dbReference type="EMBL" id="QRQ99521.1"/>
    </source>
</evidence>
<evidence type="ECO:0000313" key="4">
    <source>
        <dbReference type="Proteomes" id="UP000612680"/>
    </source>
</evidence>
<feature type="domain" description="DUF4468" evidence="2">
    <location>
        <begin position="32"/>
        <end position="111"/>
    </location>
</feature>
<dbReference type="Pfam" id="PF14730">
    <property type="entry name" value="DUF4468"/>
    <property type="match status" value="1"/>
</dbReference>
<evidence type="ECO:0000256" key="1">
    <source>
        <dbReference type="SAM" id="Coils"/>
    </source>
</evidence>
<gene>
    <name evidence="3" type="ORF">HWI92_00630</name>
</gene>
<dbReference type="RefSeq" id="WP_204660282.1">
    <property type="nucleotide sequence ID" value="NZ_CP056775.1"/>
</dbReference>